<dbReference type="AlphaFoldDB" id="A0AAE3IVC9"/>
<feature type="binding site" evidence="3">
    <location>
        <begin position="188"/>
        <end position="195"/>
    </location>
    <ligand>
        <name>ATP</name>
        <dbReference type="ChEBI" id="CHEBI:30616"/>
    </ligand>
</feature>
<sequence>MIFEAVSTIAAAGLAGYSYLKSKGTGTSDSDKIQKIFANAEWQGKKGESIRLQRKQKFEGGYEYVYQLPLGFDRKKIEEKKYILEDGLNVRNQSFEINFSDLKDLKFNKTIVSQLKNLIKTKRKKKEIEVSFDGMLKIKIYDEPMPNIIEWRESLLIPNSWSVPIGITRKGDIVRHDFDNSKHLIVAGATGYGKSVILKLIVTTLIRQQPETVTLSLIDLKGGSAFHRFKDCKQRKHYSRDPETAEQVLKEVQNKMNHSFLKVVDKGYEDVKEAGIKERHFIIIDEAADLSDFPESMKIITDIARRGRSAGYYLIFCTQYPTAQVIPSQTKRNIIARLCYVVDTETASRVVLDEGGAEQLHDLPGRGIYKAGPKRYTLQSPFISNKQIASIIAPYIMENPKDGGDGQKSSETTKNRKHSLILEEV</sequence>
<evidence type="ECO:0000313" key="7">
    <source>
        <dbReference type="Proteomes" id="UP001209318"/>
    </source>
</evidence>
<evidence type="ECO:0000313" key="6">
    <source>
        <dbReference type="EMBL" id="MCU9614061.1"/>
    </source>
</evidence>
<dbReference type="RefSeq" id="WP_263073296.1">
    <property type="nucleotide sequence ID" value="NZ_JAOUSF010000003.1"/>
</dbReference>
<dbReference type="PANTHER" id="PTHR22683:SF1">
    <property type="entry name" value="TYPE VII SECRETION SYSTEM PROTEIN ESSC"/>
    <property type="match status" value="1"/>
</dbReference>
<accession>A0AAE3IVC9</accession>
<evidence type="ECO:0000256" key="1">
    <source>
        <dbReference type="ARBA" id="ARBA00022741"/>
    </source>
</evidence>
<dbReference type="Gene3D" id="3.40.50.300">
    <property type="entry name" value="P-loop containing nucleotide triphosphate hydrolases"/>
    <property type="match status" value="1"/>
</dbReference>
<dbReference type="GO" id="GO:0005524">
    <property type="term" value="F:ATP binding"/>
    <property type="evidence" value="ECO:0007669"/>
    <property type="project" value="UniProtKB-UniRule"/>
</dbReference>
<name>A0AAE3IVC9_9BACI</name>
<dbReference type="PANTHER" id="PTHR22683">
    <property type="entry name" value="SPORULATION PROTEIN RELATED"/>
    <property type="match status" value="1"/>
</dbReference>
<dbReference type="InterPro" id="IPR002543">
    <property type="entry name" value="FtsK_dom"/>
</dbReference>
<evidence type="ECO:0000256" key="2">
    <source>
        <dbReference type="ARBA" id="ARBA00022840"/>
    </source>
</evidence>
<keyword evidence="7" id="KW-1185">Reference proteome</keyword>
<reference evidence="6" key="1">
    <citation type="submission" date="2022-10" db="EMBL/GenBank/DDBJ databases">
        <title>Description of Fervidibacillus gen. nov. in the family Fervidibacillaceae fam. nov. with two species, Fervidibacillus albus sp. nov., and Fervidibacillus halotolerans sp. nov., isolated from tidal flat sediments.</title>
        <authorList>
            <person name="Kwon K.K."/>
            <person name="Yang S.-H."/>
        </authorList>
    </citation>
    <scope>NUCLEOTIDE SEQUENCE</scope>
    <source>
        <strain evidence="6">JCM 19140</strain>
    </source>
</reference>
<keyword evidence="1 3" id="KW-0547">Nucleotide-binding</keyword>
<dbReference type="GO" id="GO:0003677">
    <property type="term" value="F:DNA binding"/>
    <property type="evidence" value="ECO:0007669"/>
    <property type="project" value="InterPro"/>
</dbReference>
<dbReference type="SUPFAM" id="SSF52540">
    <property type="entry name" value="P-loop containing nucleoside triphosphate hydrolases"/>
    <property type="match status" value="1"/>
</dbReference>
<dbReference type="InterPro" id="IPR027417">
    <property type="entry name" value="P-loop_NTPase"/>
</dbReference>
<protein>
    <submittedName>
        <fullName evidence="6">FtsK/SpoIIIE domain-containing protein</fullName>
    </submittedName>
</protein>
<organism evidence="6 7">
    <name type="scientific">Perspicuibacillus lycopersici</name>
    <dbReference type="NCBI Taxonomy" id="1325689"/>
    <lineage>
        <taxon>Bacteria</taxon>
        <taxon>Bacillati</taxon>
        <taxon>Bacillota</taxon>
        <taxon>Bacilli</taxon>
        <taxon>Bacillales</taxon>
        <taxon>Bacillaceae</taxon>
        <taxon>Perspicuibacillus</taxon>
    </lineage>
</organism>
<feature type="region of interest" description="Disordered" evidence="4">
    <location>
        <begin position="400"/>
        <end position="425"/>
    </location>
</feature>
<dbReference type="EMBL" id="JAOUSF010000003">
    <property type="protein sequence ID" value="MCU9614061.1"/>
    <property type="molecule type" value="Genomic_DNA"/>
</dbReference>
<proteinExistence type="predicted"/>
<evidence type="ECO:0000256" key="4">
    <source>
        <dbReference type="SAM" id="MobiDB-lite"/>
    </source>
</evidence>
<feature type="domain" description="FtsK" evidence="5">
    <location>
        <begin position="171"/>
        <end position="349"/>
    </location>
</feature>
<dbReference type="Pfam" id="PF01580">
    <property type="entry name" value="FtsK_SpoIIIE"/>
    <property type="match status" value="1"/>
</dbReference>
<dbReference type="PROSITE" id="PS50901">
    <property type="entry name" value="FTSK"/>
    <property type="match status" value="1"/>
</dbReference>
<dbReference type="Proteomes" id="UP001209318">
    <property type="component" value="Unassembled WGS sequence"/>
</dbReference>
<evidence type="ECO:0000259" key="5">
    <source>
        <dbReference type="PROSITE" id="PS50901"/>
    </source>
</evidence>
<evidence type="ECO:0000256" key="3">
    <source>
        <dbReference type="PROSITE-ProRule" id="PRU00289"/>
    </source>
</evidence>
<gene>
    <name evidence="6" type="ORF">OEV98_10870</name>
</gene>
<dbReference type="InterPro" id="IPR050206">
    <property type="entry name" value="FtsK/SpoIIIE/SftA"/>
</dbReference>
<comment type="caution">
    <text evidence="6">The sequence shown here is derived from an EMBL/GenBank/DDBJ whole genome shotgun (WGS) entry which is preliminary data.</text>
</comment>
<keyword evidence="2 3" id="KW-0067">ATP-binding</keyword>